<dbReference type="AlphaFoldDB" id="A0AAX4JG38"/>
<reference evidence="1" key="1">
    <citation type="journal article" date="2024" name="BMC Genomics">
        <title>Functional annotation of a divergent genome using sequence and structure-based similarity.</title>
        <authorList>
            <person name="Svedberg D."/>
            <person name="Winiger R.R."/>
            <person name="Berg A."/>
            <person name="Sharma H."/>
            <person name="Tellgren-Roth C."/>
            <person name="Debrunner-Vossbrinck B.A."/>
            <person name="Vossbrinck C.R."/>
            <person name="Barandun J."/>
        </authorList>
    </citation>
    <scope>NUCLEOTIDE SEQUENCE</scope>
    <source>
        <strain evidence="1">Illinois isolate</strain>
    </source>
</reference>
<name>A0AAX4JG38_9MICR</name>
<evidence type="ECO:0000313" key="2">
    <source>
        <dbReference type="Proteomes" id="UP001334084"/>
    </source>
</evidence>
<dbReference type="KEGG" id="vnx:VNE69_11168"/>
<sequence>MLQYLLLIFCPEYTFSSCDLHLYPTVLYNPEDKRSKVEINSEYTHKNETLEEKFENYYFLSRFSSYNFNLYLQYNNMENDVINLDVNNLQRLTDYKLLNKKLYDLNTTWDLEDNNKNIQCYFLKYINIKEIENIKKPKRYIHYTLNSFCESMNKYINIIKTKALNMPQDEYTGDINEQLDFFINVLYSINKYTFSRYLTFRYDGPKIIDFYSSLIIRLNFLEKEFLLVDRFEMFKIFFEWKYLTDFNEDKKLLIQNALKKISQNLNNVFTKADKLCGWCFEIISNMERAIYNNEQKINIFHKKKLEY</sequence>
<gene>
    <name evidence="1" type="ORF">VNE69_11168</name>
</gene>
<evidence type="ECO:0000313" key="1">
    <source>
        <dbReference type="EMBL" id="WUR05005.1"/>
    </source>
</evidence>
<dbReference type="Proteomes" id="UP001334084">
    <property type="component" value="Chromosome 11"/>
</dbReference>
<accession>A0AAX4JG38</accession>
<dbReference type="EMBL" id="CP142736">
    <property type="protein sequence ID" value="WUR05005.1"/>
    <property type="molecule type" value="Genomic_DNA"/>
</dbReference>
<keyword evidence="2" id="KW-1185">Reference proteome</keyword>
<protein>
    <submittedName>
        <fullName evidence="1">SP-containing protein</fullName>
    </submittedName>
</protein>
<dbReference type="RefSeq" id="XP_065331150.1">
    <property type="nucleotide sequence ID" value="XM_065475078.1"/>
</dbReference>
<proteinExistence type="predicted"/>
<dbReference type="GeneID" id="90542842"/>
<organism evidence="1 2">
    <name type="scientific">Vairimorpha necatrix</name>
    <dbReference type="NCBI Taxonomy" id="6039"/>
    <lineage>
        <taxon>Eukaryota</taxon>
        <taxon>Fungi</taxon>
        <taxon>Fungi incertae sedis</taxon>
        <taxon>Microsporidia</taxon>
        <taxon>Nosematidae</taxon>
        <taxon>Vairimorpha</taxon>
    </lineage>
</organism>